<feature type="signal peptide" evidence="1">
    <location>
        <begin position="1"/>
        <end position="26"/>
    </location>
</feature>
<feature type="chain" id="PRO_5042525667" evidence="1">
    <location>
        <begin position="27"/>
        <end position="175"/>
    </location>
</feature>
<dbReference type="Pfam" id="PF12028">
    <property type="entry name" value="DUF3515"/>
    <property type="match status" value="1"/>
</dbReference>
<dbReference type="RefSeq" id="WP_233492061.1">
    <property type="nucleotide sequence ID" value="NZ_CP122562.1"/>
</dbReference>
<proteinExistence type="predicted"/>
<dbReference type="EMBL" id="CP122566">
    <property type="protein sequence ID" value="WGH93435.1"/>
    <property type="molecule type" value="Genomic_DNA"/>
</dbReference>
<dbReference type="InterPro" id="IPR021903">
    <property type="entry name" value="DUF3515"/>
</dbReference>
<organism evidence="2 3">
    <name type="scientific">Auritidibacter ignavus</name>
    <dbReference type="NCBI Taxonomy" id="678932"/>
    <lineage>
        <taxon>Bacteria</taxon>
        <taxon>Bacillati</taxon>
        <taxon>Actinomycetota</taxon>
        <taxon>Actinomycetes</taxon>
        <taxon>Micrococcales</taxon>
        <taxon>Micrococcaceae</taxon>
        <taxon>Auritidibacter</taxon>
    </lineage>
</organism>
<gene>
    <name evidence="2" type="ORF">QDX21_01040</name>
</gene>
<accession>A0AAJ6DCA4</accession>
<reference evidence="2 3" key="1">
    <citation type="submission" date="2023-03" db="EMBL/GenBank/DDBJ databases">
        <title>Complete genome sequences of several Auritidibacter ignavus strains isolated from ear infections.</title>
        <authorList>
            <person name="Baehr T."/>
            <person name="Baumhoegger A.M."/>
        </authorList>
    </citation>
    <scope>NUCLEOTIDE SEQUENCE [LARGE SCALE GENOMIC DNA]</scope>
    <source>
        <strain evidence="2 3">BABAE-6</strain>
    </source>
</reference>
<evidence type="ECO:0000256" key="1">
    <source>
        <dbReference type="SAM" id="SignalP"/>
    </source>
</evidence>
<dbReference type="AlphaFoldDB" id="A0AAJ6DCA4"/>
<evidence type="ECO:0000313" key="3">
    <source>
        <dbReference type="Proteomes" id="UP001224674"/>
    </source>
</evidence>
<protein>
    <submittedName>
        <fullName evidence="2">DUF3515 domain-containing protein</fullName>
    </submittedName>
</protein>
<keyword evidence="3" id="KW-1185">Reference proteome</keyword>
<dbReference type="Proteomes" id="UP001224674">
    <property type="component" value="Chromosome"/>
</dbReference>
<sequence length="175" mass="18583">MFGHDHHLRHRVAMLGLLAGALSVVATGCSATVAGIEVAEDATNPECAEAMVALPDEVAGQERRRTDSQSTAAWGDPATVIFRCGVPVPGPTTEHCVEANGVDWITQEEDQAWRLTTYGRDPAMEVVFTADAVASSSVMVDLADAVSRVESFGQCTTSDVETVEPIPETSPLEQQ</sequence>
<name>A0AAJ6DCA4_9MICC</name>
<evidence type="ECO:0000313" key="2">
    <source>
        <dbReference type="EMBL" id="WGH93435.1"/>
    </source>
</evidence>
<keyword evidence="1" id="KW-0732">Signal</keyword>